<organism evidence="2 3">
    <name type="scientific">Streptomyces pristinaespiralis (strain ATCC 25486 / DSM 40338 / CBS 914.69 / JCM 4507 / KCC S-0507 / NBRC 13074 / NRRL 2958 / 5647)</name>
    <dbReference type="NCBI Taxonomy" id="457429"/>
    <lineage>
        <taxon>Bacteria</taxon>
        <taxon>Bacillati</taxon>
        <taxon>Actinomycetota</taxon>
        <taxon>Actinomycetes</taxon>
        <taxon>Kitasatosporales</taxon>
        <taxon>Streptomycetaceae</taxon>
        <taxon>Streptomyces</taxon>
    </lineage>
</organism>
<evidence type="ECO:0000256" key="1">
    <source>
        <dbReference type="SAM" id="MobiDB-lite"/>
    </source>
</evidence>
<evidence type="ECO:0000313" key="2">
    <source>
        <dbReference type="EMBL" id="EDY65730.1"/>
    </source>
</evidence>
<keyword evidence="3" id="KW-1185">Reference proteome</keyword>
<feature type="compositionally biased region" description="Low complexity" evidence="1">
    <location>
        <begin position="16"/>
        <end position="26"/>
    </location>
</feature>
<feature type="compositionally biased region" description="Basic residues" evidence="1">
    <location>
        <begin position="49"/>
        <end position="80"/>
    </location>
</feature>
<reference evidence="3" key="1">
    <citation type="submission" date="2008-02" db="EMBL/GenBank/DDBJ databases">
        <authorList>
            <consortium name="The Broad Institute Genome Sequencing Platform"/>
            <person name="Fischbach M."/>
            <person name="Ward D."/>
            <person name="Young S."/>
            <person name="Jaffe D."/>
            <person name="Gnerre S."/>
            <person name="Berlin A."/>
            <person name="Heiman D."/>
            <person name="Hepburn T."/>
            <person name="Sykes S."/>
            <person name="Alvarado L."/>
            <person name="Kodira C.D."/>
            <person name="Straight P."/>
            <person name="Clardy J."/>
            <person name="Hung D."/>
            <person name="Kolter R."/>
            <person name="Mekalanos J."/>
            <person name="Walker S."/>
            <person name="Walsh C.T."/>
            <person name="Lander E."/>
            <person name="Galagan J."/>
            <person name="Nusbaum C."/>
            <person name="Birren B."/>
        </authorList>
    </citation>
    <scope>NUCLEOTIDE SEQUENCE [LARGE SCALE GENOMIC DNA]</scope>
    <source>
        <strain evidence="3">ATCC 25486 / DSM 40338 / CBS 914.69 / JCM 4507 / NBRC 13074 / NRRL 2958 / 5647</strain>
    </source>
</reference>
<gene>
    <name evidence="2" type="ORF">SSDG_03775</name>
</gene>
<proteinExistence type="predicted"/>
<name>B5HFW9_STRE2</name>
<reference evidence="3" key="2">
    <citation type="submission" date="2009-10" db="EMBL/GenBank/DDBJ databases">
        <title>The genome sequence of Streptomyces pristinaespiralis strain ATCC 25486.</title>
        <authorList>
            <consortium name="The Broad Institute Genome Sequencing Platform"/>
            <consortium name="Broad Institute Microbial Sequencing Center"/>
            <person name="Fischbach M."/>
            <person name="Godfrey P."/>
            <person name="Ward D."/>
            <person name="Young S."/>
            <person name="Zeng Q."/>
            <person name="Koehrsen M."/>
            <person name="Alvarado L."/>
            <person name="Berlin A.M."/>
            <person name="Bochicchio J."/>
            <person name="Borenstein D."/>
            <person name="Chapman S.B."/>
            <person name="Chen Z."/>
            <person name="Engels R."/>
            <person name="Freedman E."/>
            <person name="Gellesch M."/>
            <person name="Goldberg J."/>
            <person name="Griggs A."/>
            <person name="Gujja S."/>
            <person name="Heilman E.R."/>
            <person name="Heiman D.I."/>
            <person name="Hepburn T.A."/>
            <person name="Howarth C."/>
            <person name="Jen D."/>
            <person name="Larson L."/>
            <person name="Lewis B."/>
            <person name="Mehta T."/>
            <person name="Park D."/>
            <person name="Pearson M."/>
            <person name="Richards J."/>
            <person name="Roberts A."/>
            <person name="Saif S."/>
            <person name="Shea T.D."/>
            <person name="Shenoy N."/>
            <person name="Sisk P."/>
            <person name="Stolte C."/>
            <person name="Sykes S.N."/>
            <person name="Thomson T."/>
            <person name="Walk T."/>
            <person name="White J."/>
            <person name="Yandava C."/>
            <person name="Straight P."/>
            <person name="Clardy J."/>
            <person name="Hung D."/>
            <person name="Kolter R."/>
            <person name="Mekalanos J."/>
            <person name="Walker S."/>
            <person name="Walsh C.T."/>
            <person name="Wieland-Brown L.C."/>
            <person name="Haas B."/>
            <person name="Nusbaum C."/>
            <person name="Birren B."/>
        </authorList>
    </citation>
    <scope>NUCLEOTIDE SEQUENCE [LARGE SCALE GENOMIC DNA]</scope>
    <source>
        <strain evidence="3">ATCC 25486 / DSM 40338 / CBS 914.69 / JCM 4507 / NBRC 13074 / NRRL 2958 / 5647</strain>
    </source>
</reference>
<dbReference type="EMBL" id="CM000950">
    <property type="protein sequence ID" value="EDY65730.1"/>
    <property type="molecule type" value="Genomic_DNA"/>
</dbReference>
<evidence type="ECO:0000313" key="3">
    <source>
        <dbReference type="Proteomes" id="UP000002805"/>
    </source>
</evidence>
<dbReference type="AlphaFoldDB" id="B5HFW9"/>
<protein>
    <submittedName>
        <fullName evidence="2">Uncharacterized protein</fullName>
    </submittedName>
</protein>
<feature type="region of interest" description="Disordered" evidence="1">
    <location>
        <begin position="1"/>
        <end position="80"/>
    </location>
</feature>
<sequence length="80" mass="8767">MILTFPVPVEPHHAPAAEAFTRPAAAHSKHDRRTDTGRPAGGASPAHPPRGRGPSHRTPKTPRLHGGPRRKLGRMSRRRH</sequence>
<dbReference type="Proteomes" id="UP000002805">
    <property type="component" value="Chromosome"/>
</dbReference>
<accession>B5HFW9</accession>
<dbReference type="HOGENOM" id="CLU_2588309_0_0_11"/>